<evidence type="ECO:0000313" key="6">
    <source>
        <dbReference type="EMBL" id="KAK6940936.1"/>
    </source>
</evidence>
<dbReference type="InterPro" id="IPR001356">
    <property type="entry name" value="HD"/>
</dbReference>
<dbReference type="InterPro" id="IPR035441">
    <property type="entry name" value="TFIIS/LEDGF_dom_sf"/>
</dbReference>
<feature type="compositionally biased region" description="Basic and acidic residues" evidence="4">
    <location>
        <begin position="134"/>
        <end position="146"/>
    </location>
</feature>
<sequence length="962" mass="107327">MEALKEDPFELDIGSTKESFQKVLDTHRELFHYQIDQLQNLVLTQCKLTGVNPLSQEMAAGALSVKIGKRPRDLLNPKAVKYMQALFSIKDATSKKESREISARFNVTVTQVRDFFASQRSRVRKFVRISRERATRSGPCKEKDDGPAATSSDPMVPIDQVPLKSVAPSIVEELPCCSTQDAALPGLNDTDKNFLENIFSLMRKEETFSGQVKLMEWILRIENSSLRFLTKGGVMILATWLSQAAAEEQTSVLMVILEVLCHLPLHKALPVHMSAILQSVNKLRFYRTSDVSNRAKVLLSKWSRLFARSQTMRKPNAVGIGEILGDESWQSELDRSDASVTPSFESLENDRGDSSQAIKLLTASTDDSNKKQNRETRERRKVQLVEHPGQKTVGRSQPAGKAIPASQSRPMSADDIQKAKMRAQFMQSKYGKTGTSSNESSQVKSEGPQNVMLPAYREPIRPKVEEFKKPQVIPSKVSNKHEAPVVPKPCLDLKEDLLEKCKWVQIQIPWQMPSEIKIRASWRVGAGENSKEVEVQKNRIHREREIIYHGFQDIPSDPRDPWDREMDYDDSLTLEIPTEQPMEPDGAETDVSPQVDQPNAGASMAVNGTATSPSAVEPDLELLAVLLKNPELVFALTSGQAGDMTSEDKVRLLDMIKKNGLGPSPNSNGLVGDNVKGRVEVSLPSPTPSTDPSTGGWKPEIVRNPFSRQISTERDMKSNNGVVTASPVIAEKLPAPGLVQTQIQSMKVAPSMIAQFSQQLQMPNSNIPLHQTLPINAPVNQMPPSKLVQLMAGMPASSPSLMIAQNTPERQPMTVSLPPFLPSPSMQQPQLHEPSPWLAPPPHRDLWGGGRQGMAPIPRQNKYIPTMRESLQQPSQPRLNPWERNDFAGDEVFESWSPNRSPSGRPGGYMGRGEYIEPGMSSNLGYRPDRPRHHNSFRHYEHSRNVSSNDGRWRDRSGGRRR</sequence>
<keyword evidence="2 3" id="KW-0238">DNA-binding</keyword>
<dbReference type="GO" id="GO:0010228">
    <property type="term" value="P:vegetative to reproductive phase transition of meristem"/>
    <property type="evidence" value="ECO:0007669"/>
    <property type="project" value="TreeGrafter"/>
</dbReference>
<feature type="DNA-binding region" description="Homeobox" evidence="3">
    <location>
        <begin position="68"/>
        <end position="127"/>
    </location>
</feature>
<accession>A0AAN8ZK75</accession>
<organism evidence="6 7">
    <name type="scientific">Dillenia turbinata</name>
    <dbReference type="NCBI Taxonomy" id="194707"/>
    <lineage>
        <taxon>Eukaryota</taxon>
        <taxon>Viridiplantae</taxon>
        <taxon>Streptophyta</taxon>
        <taxon>Embryophyta</taxon>
        <taxon>Tracheophyta</taxon>
        <taxon>Spermatophyta</taxon>
        <taxon>Magnoliopsida</taxon>
        <taxon>eudicotyledons</taxon>
        <taxon>Gunneridae</taxon>
        <taxon>Pentapetalae</taxon>
        <taxon>Dilleniales</taxon>
        <taxon>Dilleniaceae</taxon>
        <taxon>Dillenia</taxon>
    </lineage>
</organism>
<dbReference type="Gene3D" id="1.10.10.60">
    <property type="entry name" value="Homeodomain-like"/>
    <property type="match status" value="1"/>
</dbReference>
<dbReference type="SUPFAM" id="SSF47676">
    <property type="entry name" value="Conserved domain common to transcription factors TFIIS, elongin A, CRSP70"/>
    <property type="match status" value="1"/>
</dbReference>
<protein>
    <recommendedName>
        <fullName evidence="5">Homeobox domain-containing protein</fullName>
    </recommendedName>
</protein>
<evidence type="ECO:0000256" key="3">
    <source>
        <dbReference type="PROSITE-ProRule" id="PRU00108"/>
    </source>
</evidence>
<comment type="subcellular location">
    <subcellularLocation>
        <location evidence="1 3">Nucleus</location>
    </subcellularLocation>
</comment>
<feature type="compositionally biased region" description="Basic and acidic residues" evidence="4">
    <location>
        <begin position="951"/>
        <end position="962"/>
    </location>
</feature>
<dbReference type="AlphaFoldDB" id="A0AAN8ZK75"/>
<feature type="domain" description="Homeobox" evidence="5">
    <location>
        <begin position="66"/>
        <end position="126"/>
    </location>
</feature>
<proteinExistence type="predicted"/>
<name>A0AAN8ZK75_9MAGN</name>
<comment type="caution">
    <text evidence="6">The sequence shown here is derived from an EMBL/GenBank/DDBJ whole genome shotgun (WGS) entry which is preliminary data.</text>
</comment>
<dbReference type="PANTHER" id="PTHR33400">
    <property type="entry name" value="ZINC FINGER CCCH DOMAIN-CONTAINING PROTEIN 6-RELATED"/>
    <property type="match status" value="1"/>
</dbReference>
<evidence type="ECO:0000259" key="5">
    <source>
        <dbReference type="PROSITE" id="PS50071"/>
    </source>
</evidence>
<gene>
    <name evidence="6" type="ORF">RJ641_030467</name>
</gene>
<dbReference type="InterPro" id="IPR009057">
    <property type="entry name" value="Homeodomain-like_sf"/>
</dbReference>
<evidence type="ECO:0000256" key="2">
    <source>
        <dbReference type="ARBA" id="ARBA00023125"/>
    </source>
</evidence>
<feature type="compositionally biased region" description="Basic and acidic residues" evidence="4">
    <location>
        <begin position="367"/>
        <end position="384"/>
    </location>
</feature>
<feature type="region of interest" description="Disordered" evidence="4">
    <location>
        <begin position="892"/>
        <end position="962"/>
    </location>
</feature>
<dbReference type="EMBL" id="JBAMMX010000005">
    <property type="protein sequence ID" value="KAK6940936.1"/>
    <property type="molecule type" value="Genomic_DNA"/>
</dbReference>
<dbReference type="GO" id="GO:0003677">
    <property type="term" value="F:DNA binding"/>
    <property type="evidence" value="ECO:0007669"/>
    <property type="project" value="UniProtKB-UniRule"/>
</dbReference>
<dbReference type="SUPFAM" id="SSF46689">
    <property type="entry name" value="Homeodomain-like"/>
    <property type="match status" value="1"/>
</dbReference>
<evidence type="ECO:0000256" key="4">
    <source>
        <dbReference type="SAM" id="MobiDB-lite"/>
    </source>
</evidence>
<dbReference type="GO" id="GO:0005634">
    <property type="term" value="C:nucleus"/>
    <property type="evidence" value="ECO:0007669"/>
    <property type="project" value="UniProtKB-SubCell"/>
</dbReference>
<feature type="region of interest" description="Disordered" evidence="4">
    <location>
        <begin position="362"/>
        <end position="411"/>
    </location>
</feature>
<dbReference type="PROSITE" id="PS50071">
    <property type="entry name" value="HOMEOBOX_2"/>
    <property type="match status" value="1"/>
</dbReference>
<keyword evidence="3" id="KW-0371">Homeobox</keyword>
<dbReference type="PANTHER" id="PTHR33400:SF6">
    <property type="entry name" value="HOMEOBOX PROTEIN LUMINIDEPENDENS"/>
    <property type="match status" value="1"/>
</dbReference>
<keyword evidence="7" id="KW-1185">Reference proteome</keyword>
<evidence type="ECO:0000256" key="1">
    <source>
        <dbReference type="ARBA" id="ARBA00004123"/>
    </source>
</evidence>
<evidence type="ECO:0000313" key="7">
    <source>
        <dbReference type="Proteomes" id="UP001370490"/>
    </source>
</evidence>
<feature type="region of interest" description="Disordered" evidence="4">
    <location>
        <begin position="134"/>
        <end position="156"/>
    </location>
</feature>
<dbReference type="Proteomes" id="UP001370490">
    <property type="component" value="Unassembled WGS sequence"/>
</dbReference>
<keyword evidence="3" id="KW-0539">Nucleus</keyword>
<reference evidence="6 7" key="1">
    <citation type="submission" date="2023-12" db="EMBL/GenBank/DDBJ databases">
        <title>A high-quality genome assembly for Dillenia turbinata (Dilleniales).</title>
        <authorList>
            <person name="Chanderbali A."/>
        </authorList>
    </citation>
    <scope>NUCLEOTIDE SEQUENCE [LARGE SCALE GENOMIC DNA]</scope>
    <source>
        <strain evidence="6">LSX21</strain>
        <tissue evidence="6">Leaf</tissue>
    </source>
</reference>